<reference evidence="2 3" key="1">
    <citation type="journal article" date="2019" name="Int. J. Syst. Evol. Microbiol.">
        <title>The Global Catalogue of Microorganisms (GCM) 10K type strain sequencing project: providing services to taxonomists for standard genome sequencing and annotation.</title>
        <authorList>
            <consortium name="The Broad Institute Genomics Platform"/>
            <consortium name="The Broad Institute Genome Sequencing Center for Infectious Disease"/>
            <person name="Wu L."/>
            <person name="Ma J."/>
        </authorList>
    </citation>
    <scope>NUCLEOTIDE SEQUENCE [LARGE SCALE GENOMIC DNA]</scope>
    <source>
        <strain evidence="2 3">DSM 26526</strain>
    </source>
</reference>
<name>A0ABD5XEW7_9EURY</name>
<dbReference type="EMBL" id="JBHTAB010000004">
    <property type="protein sequence ID" value="MFC7129682.1"/>
    <property type="molecule type" value="Genomic_DNA"/>
</dbReference>
<comment type="caution">
    <text evidence="2">The sequence shown here is derived from an EMBL/GenBank/DDBJ whole genome shotgun (WGS) entry which is preliminary data.</text>
</comment>
<evidence type="ECO:0000256" key="1">
    <source>
        <dbReference type="SAM" id="MobiDB-lite"/>
    </source>
</evidence>
<protein>
    <submittedName>
        <fullName evidence="2">Uncharacterized protein</fullName>
    </submittedName>
</protein>
<feature type="compositionally biased region" description="Basic and acidic residues" evidence="1">
    <location>
        <begin position="32"/>
        <end position="50"/>
    </location>
</feature>
<evidence type="ECO:0000313" key="3">
    <source>
        <dbReference type="Proteomes" id="UP001596460"/>
    </source>
</evidence>
<evidence type="ECO:0000313" key="2">
    <source>
        <dbReference type="EMBL" id="MFC7129682.1"/>
    </source>
</evidence>
<accession>A0ABD5XEW7</accession>
<proteinExistence type="predicted"/>
<dbReference type="AlphaFoldDB" id="A0ABD5XEW7"/>
<dbReference type="RefSeq" id="WP_390244258.1">
    <property type="nucleotide sequence ID" value="NZ_JBHTAB010000004.1"/>
</dbReference>
<organism evidence="2 3">
    <name type="scientific">Haloferax chudinovii</name>
    <dbReference type="NCBI Taxonomy" id="1109010"/>
    <lineage>
        <taxon>Archaea</taxon>
        <taxon>Methanobacteriati</taxon>
        <taxon>Methanobacteriota</taxon>
        <taxon>Stenosarchaea group</taxon>
        <taxon>Halobacteria</taxon>
        <taxon>Halobacteriales</taxon>
        <taxon>Haloferacaceae</taxon>
        <taxon>Haloferax</taxon>
    </lineage>
</organism>
<feature type="region of interest" description="Disordered" evidence="1">
    <location>
        <begin position="1"/>
        <end position="50"/>
    </location>
</feature>
<gene>
    <name evidence="2" type="ORF">ACFQI8_09750</name>
</gene>
<keyword evidence="3" id="KW-1185">Reference proteome</keyword>
<dbReference type="Proteomes" id="UP001596460">
    <property type="component" value="Unassembled WGS sequence"/>
</dbReference>
<feature type="non-terminal residue" evidence="2">
    <location>
        <position position="64"/>
    </location>
</feature>
<sequence>MSSDGDQPTGGVEGTQPGAEPWPSKETNSVEAQRERSRDSSEPDELVHERVLEFAQKYPELAEM</sequence>